<evidence type="ECO:0000313" key="5">
    <source>
        <dbReference type="EMBL" id="ADJ19575.1"/>
    </source>
</evidence>
<evidence type="ECO:0000256" key="1">
    <source>
        <dbReference type="ARBA" id="ARBA00022448"/>
    </source>
</evidence>
<dbReference type="SUPFAM" id="SSF52540">
    <property type="entry name" value="P-loop containing nucleoside triphosphate hydrolases"/>
    <property type="match status" value="1"/>
</dbReference>
<accession>D8L131</accession>
<feature type="domain" description="ABC transporter" evidence="4">
    <location>
        <begin position="1"/>
        <end position="186"/>
    </location>
</feature>
<name>D8L131_TREPZ</name>
<keyword evidence="3" id="KW-0067">ATP-binding</keyword>
<dbReference type="GO" id="GO:0043190">
    <property type="term" value="C:ATP-binding cassette (ABC) transporter complex"/>
    <property type="evidence" value="ECO:0007669"/>
    <property type="project" value="TreeGrafter"/>
</dbReference>
<dbReference type="PROSITE" id="PS50893">
    <property type="entry name" value="ABC_TRANSPORTER_2"/>
    <property type="match status" value="1"/>
</dbReference>
<evidence type="ECO:0000256" key="3">
    <source>
        <dbReference type="ARBA" id="ARBA00022840"/>
    </source>
</evidence>
<proteinExistence type="predicted"/>
<dbReference type="EMBL" id="FJ479768">
    <property type="protein sequence ID" value="ADJ19575.1"/>
    <property type="molecule type" value="Genomic_DNA"/>
</dbReference>
<protein>
    <submittedName>
        <fullName evidence="5">Putative ABC-type transporter</fullName>
    </submittedName>
</protein>
<reference evidence="5" key="1">
    <citation type="journal article" date="2010" name="Environ. Microbiol.">
        <title>Selenium controls transcription of paralogous formate dehydrogenase genes in the termite gut acetogen, Treponema primitia.</title>
        <authorList>
            <person name="Matson E.G."/>
            <person name="Zhang X."/>
            <person name="Leadbetter J.R."/>
        </authorList>
    </citation>
    <scope>NUCLEOTIDE SEQUENCE</scope>
    <source>
        <strain evidence="5">ZAS-2</strain>
    </source>
</reference>
<evidence type="ECO:0000256" key="2">
    <source>
        <dbReference type="ARBA" id="ARBA00022741"/>
    </source>
</evidence>
<dbReference type="Gene3D" id="3.40.50.300">
    <property type="entry name" value="P-loop containing nucleotide triphosphate hydrolases"/>
    <property type="match status" value="1"/>
</dbReference>
<keyword evidence="2" id="KW-0547">Nucleotide-binding</keyword>
<evidence type="ECO:0000259" key="4">
    <source>
        <dbReference type="PROSITE" id="PS50893"/>
    </source>
</evidence>
<dbReference type="PANTHER" id="PTHR43553">
    <property type="entry name" value="HEAVY METAL TRANSPORTER"/>
    <property type="match status" value="1"/>
</dbReference>
<dbReference type="InterPro" id="IPR027417">
    <property type="entry name" value="P-loop_NTPase"/>
</dbReference>
<organism evidence="5">
    <name type="scientific">Treponema primitia (strain ATCC BAA-887 / DSM 12427 / ZAS-2)</name>
    <dbReference type="NCBI Taxonomy" id="545694"/>
    <lineage>
        <taxon>Bacteria</taxon>
        <taxon>Pseudomonadati</taxon>
        <taxon>Spirochaetota</taxon>
        <taxon>Spirochaetia</taxon>
        <taxon>Spirochaetales</taxon>
        <taxon>Treponemataceae</taxon>
        <taxon>Treponema</taxon>
    </lineage>
</organism>
<keyword evidence="1" id="KW-0813">Transport</keyword>
<dbReference type="InterPro" id="IPR003439">
    <property type="entry name" value="ABC_transporter-like_ATP-bd"/>
</dbReference>
<dbReference type="GO" id="GO:0042626">
    <property type="term" value="F:ATPase-coupled transmembrane transporter activity"/>
    <property type="evidence" value="ECO:0007669"/>
    <property type="project" value="TreeGrafter"/>
</dbReference>
<dbReference type="AlphaFoldDB" id="D8L131"/>
<sequence>MAGIDFPSAGQVLAGGINTRDKKLALDLRKTIGIVFQNPENQIVFEKVADDMAFALGNLGLDKDEIAVRIRETAAMMGIENFTDGFELSMGQKQRVAIAGVLAMRPECIIFDEPTAMLDPRGKKDIHSIIVDQHKRGLTVVYVTNVIDEVLSADRIIILSGGSVKYEFEKKDLFRNIDKLKELGLETPFIFESVDKLKSRGIDIELEDYTLDDLTEKIAEKVK</sequence>
<dbReference type="Pfam" id="PF00005">
    <property type="entry name" value="ABC_tran"/>
    <property type="match status" value="1"/>
</dbReference>
<dbReference type="InterPro" id="IPR015856">
    <property type="entry name" value="ABC_transpr_CbiO/EcfA_su"/>
</dbReference>
<dbReference type="InterPro" id="IPR050095">
    <property type="entry name" value="ECF_ABC_transporter_ATP-bd"/>
</dbReference>
<dbReference type="PANTHER" id="PTHR43553:SF24">
    <property type="entry name" value="ENERGY-COUPLING FACTOR TRANSPORTER ATP-BINDING PROTEIN ECFA1"/>
    <property type="match status" value="1"/>
</dbReference>
<dbReference type="GO" id="GO:0016887">
    <property type="term" value="F:ATP hydrolysis activity"/>
    <property type="evidence" value="ECO:0007669"/>
    <property type="project" value="InterPro"/>
</dbReference>
<dbReference type="GO" id="GO:0005524">
    <property type="term" value="F:ATP binding"/>
    <property type="evidence" value="ECO:0007669"/>
    <property type="project" value="UniProtKB-KW"/>
</dbReference>
<dbReference type="CDD" id="cd03225">
    <property type="entry name" value="ABC_cobalt_CbiO_domain1"/>
    <property type="match status" value="1"/>
</dbReference>